<accession>A0A1H7FMP7</accession>
<dbReference type="PANTHER" id="PTHR30143">
    <property type="entry name" value="ACID HYDRATASE"/>
    <property type="match status" value="1"/>
</dbReference>
<dbReference type="STRING" id="416943.SAMN05445871_5844"/>
<dbReference type="InterPro" id="IPR050772">
    <property type="entry name" value="Hydratase-Decarb/MhpD_sf"/>
</dbReference>
<protein>
    <submittedName>
        <fullName evidence="1">2-keto-4-pentenoate hydratase</fullName>
    </submittedName>
</protein>
<sequence length="270" mass="28081">MSTVVNEPGAAVARQRTYDADALAAQFVAARTANGVASALDTVEPALRPANSDDAYDVQHATVRALGGRIGGWKVGSKSLDGPIQGAPLPAAGVFREPVTLPRASFVKPGLELEIAFTLGRRFEPHSGPYDDATVIAAIESVHAAIEVVATRFRAWPDVDKLWQLADLQNHGALVVGEGVPYDAAYPFVAPSMRFTFDGASAFGGTPANPAGDPRRLLAWVVNHSVARGVAVEPGTVLTAGSYTGLFVLSSPGVAHGEIDGLPPVAVKLV</sequence>
<evidence type="ECO:0000313" key="2">
    <source>
        <dbReference type="Proteomes" id="UP000199120"/>
    </source>
</evidence>
<dbReference type="InterPro" id="IPR036663">
    <property type="entry name" value="Fumarylacetoacetase_C_sf"/>
</dbReference>
<dbReference type="PANTHER" id="PTHR30143:SF0">
    <property type="entry name" value="2-KETO-4-PENTENOATE HYDRATASE"/>
    <property type="match status" value="1"/>
</dbReference>
<dbReference type="EMBL" id="FOAJ01000001">
    <property type="protein sequence ID" value="SEK27238.1"/>
    <property type="molecule type" value="Genomic_DNA"/>
</dbReference>
<keyword evidence="2" id="KW-1185">Reference proteome</keyword>
<reference evidence="2" key="1">
    <citation type="submission" date="2016-10" db="EMBL/GenBank/DDBJ databases">
        <authorList>
            <person name="Varghese N."/>
            <person name="Submissions S."/>
        </authorList>
    </citation>
    <scope>NUCLEOTIDE SEQUENCE [LARGE SCALE GENOMIC DNA]</scope>
    <source>
        <strain evidence="2">LMG 26416</strain>
    </source>
</reference>
<dbReference type="Proteomes" id="UP000199120">
    <property type="component" value="Unassembled WGS sequence"/>
</dbReference>
<dbReference type="RefSeq" id="WP_090552281.1">
    <property type="nucleotide sequence ID" value="NZ_FNSR01000003.1"/>
</dbReference>
<dbReference type="GO" id="GO:0005737">
    <property type="term" value="C:cytoplasm"/>
    <property type="evidence" value="ECO:0007669"/>
    <property type="project" value="TreeGrafter"/>
</dbReference>
<dbReference type="OrthoDB" id="8689761at2"/>
<evidence type="ECO:0000313" key="1">
    <source>
        <dbReference type="EMBL" id="SEK27238.1"/>
    </source>
</evidence>
<dbReference type="Gene3D" id="3.90.850.10">
    <property type="entry name" value="Fumarylacetoacetase-like, C-terminal domain"/>
    <property type="match status" value="1"/>
</dbReference>
<name>A0A1H7FMP7_9BURK</name>
<dbReference type="AlphaFoldDB" id="A0A1H7FMP7"/>
<dbReference type="SUPFAM" id="SSF56529">
    <property type="entry name" value="FAH"/>
    <property type="match status" value="1"/>
</dbReference>
<organism evidence="1 2">
    <name type="scientific">Paraburkholderia caballeronis</name>
    <dbReference type="NCBI Taxonomy" id="416943"/>
    <lineage>
        <taxon>Bacteria</taxon>
        <taxon>Pseudomonadati</taxon>
        <taxon>Pseudomonadota</taxon>
        <taxon>Betaproteobacteria</taxon>
        <taxon>Burkholderiales</taxon>
        <taxon>Burkholderiaceae</taxon>
        <taxon>Paraburkholderia</taxon>
    </lineage>
</organism>
<dbReference type="GO" id="GO:0008684">
    <property type="term" value="F:2-oxopent-4-enoate hydratase activity"/>
    <property type="evidence" value="ECO:0007669"/>
    <property type="project" value="TreeGrafter"/>
</dbReference>
<gene>
    <name evidence="1" type="ORF">SAMN05192542_101400</name>
</gene>
<proteinExistence type="predicted"/>